<dbReference type="Proteomes" id="UP000543836">
    <property type="component" value="Unassembled WGS sequence"/>
</dbReference>
<dbReference type="RefSeq" id="WP_028752832.1">
    <property type="nucleotide sequence ID" value="NZ_JACIIG010000001.1"/>
</dbReference>
<dbReference type="EC" id="1.5.3.1" evidence="2"/>
<comment type="caution">
    <text evidence="2">The sequence shown here is derived from an EMBL/GenBank/DDBJ whole genome shotgun (WGS) entry which is preliminary data.</text>
</comment>
<dbReference type="EMBL" id="JACIIG010000001">
    <property type="protein sequence ID" value="MBB4566530.1"/>
    <property type="molecule type" value="Genomic_DNA"/>
</dbReference>
<keyword evidence="2" id="KW-0560">Oxidoreductase</keyword>
<dbReference type="NCBIfam" id="TIGR01374">
    <property type="entry name" value="soxD"/>
    <property type="match status" value="1"/>
</dbReference>
<dbReference type="InterPro" id="IPR038561">
    <property type="entry name" value="SoxD_sf"/>
</dbReference>
<dbReference type="AlphaFoldDB" id="A0A7W6ZQM7"/>
<dbReference type="GO" id="GO:0008115">
    <property type="term" value="F:sarcosine oxidase activity"/>
    <property type="evidence" value="ECO:0007669"/>
    <property type="project" value="UniProtKB-EC"/>
</dbReference>
<evidence type="ECO:0000313" key="2">
    <source>
        <dbReference type="EMBL" id="MBB4566530.1"/>
    </source>
</evidence>
<dbReference type="Gene3D" id="3.30.2270.10">
    <property type="entry name" value="Folate-binding superfamily"/>
    <property type="match status" value="1"/>
</dbReference>
<name>A0A7W6ZQM7_9HYPH</name>
<gene>
    <name evidence="2" type="ORF">GGE60_000618</name>
</gene>
<dbReference type="GO" id="GO:0046653">
    <property type="term" value="P:tetrahydrofolate metabolic process"/>
    <property type="evidence" value="ECO:0007669"/>
    <property type="project" value="InterPro"/>
</dbReference>
<accession>A0A7W6ZQM7</accession>
<feature type="region of interest" description="Disordered" evidence="1">
    <location>
        <begin position="100"/>
        <end position="126"/>
    </location>
</feature>
<evidence type="ECO:0000256" key="1">
    <source>
        <dbReference type="SAM" id="MobiDB-lite"/>
    </source>
</evidence>
<proteinExistence type="predicted"/>
<dbReference type="OrthoDB" id="7159274at2"/>
<dbReference type="Pfam" id="PF04267">
    <property type="entry name" value="SoxD"/>
    <property type="match status" value="1"/>
</dbReference>
<evidence type="ECO:0000313" key="3">
    <source>
        <dbReference type="Proteomes" id="UP000543836"/>
    </source>
</evidence>
<protein>
    <submittedName>
        <fullName evidence="2">Sarcosine oxidase subunit delta</fullName>
        <ecNumber evidence="2">1.5.3.1</ecNumber>
    </submittedName>
</protein>
<dbReference type="InterPro" id="IPR006279">
    <property type="entry name" value="SoxD"/>
</dbReference>
<feature type="compositionally biased region" description="Low complexity" evidence="1">
    <location>
        <begin position="111"/>
        <end position="126"/>
    </location>
</feature>
<sequence>MLLIYCPYCEEERSELEFRNAGDAHIVRPANIAEISDEEFEEYFFLRDNPKGLIFERWRHIHGCGRFFNAARDTVSDRFYKTYKAGEPKPDISTLLPAAAEPVAQDHKLQEQTAQEQTPQEEGFAK</sequence>
<reference evidence="2 3" key="1">
    <citation type="submission" date="2020-08" db="EMBL/GenBank/DDBJ databases">
        <title>Genomic Encyclopedia of Type Strains, Phase IV (KMG-V): Genome sequencing to study the core and pangenomes of soil and plant-associated prokaryotes.</title>
        <authorList>
            <person name="Whitman W."/>
        </authorList>
    </citation>
    <scope>NUCLEOTIDE SEQUENCE [LARGE SCALE GENOMIC DNA]</scope>
    <source>
        <strain evidence="2 3">SEMIA 492</strain>
    </source>
</reference>
<organism evidence="2 3">
    <name type="scientific">Rhizobium leucaenae</name>
    <dbReference type="NCBI Taxonomy" id="29450"/>
    <lineage>
        <taxon>Bacteria</taxon>
        <taxon>Pseudomonadati</taxon>
        <taxon>Pseudomonadota</taxon>
        <taxon>Alphaproteobacteria</taxon>
        <taxon>Hyphomicrobiales</taxon>
        <taxon>Rhizobiaceae</taxon>
        <taxon>Rhizobium/Agrobacterium group</taxon>
        <taxon>Rhizobium</taxon>
    </lineage>
</organism>
<keyword evidence="3" id="KW-1185">Reference proteome</keyword>